<proteinExistence type="predicted"/>
<evidence type="ECO:0000256" key="1">
    <source>
        <dbReference type="SAM" id="MobiDB-lite"/>
    </source>
</evidence>
<evidence type="ECO:0000313" key="3">
    <source>
        <dbReference type="EMBL" id="JAP87232.1"/>
    </source>
</evidence>
<organism evidence="3">
    <name type="scientific">Rhipicephalus appendiculatus</name>
    <name type="common">Brown ear tick</name>
    <dbReference type="NCBI Taxonomy" id="34631"/>
    <lineage>
        <taxon>Eukaryota</taxon>
        <taxon>Metazoa</taxon>
        <taxon>Ecdysozoa</taxon>
        <taxon>Arthropoda</taxon>
        <taxon>Chelicerata</taxon>
        <taxon>Arachnida</taxon>
        <taxon>Acari</taxon>
        <taxon>Parasitiformes</taxon>
        <taxon>Ixodida</taxon>
        <taxon>Ixodoidea</taxon>
        <taxon>Ixodidae</taxon>
        <taxon>Rhipicephalinae</taxon>
        <taxon>Rhipicephalus</taxon>
        <taxon>Rhipicephalus</taxon>
    </lineage>
</organism>
<keyword evidence="2" id="KW-1133">Transmembrane helix</keyword>
<feature type="region of interest" description="Disordered" evidence="1">
    <location>
        <begin position="246"/>
        <end position="299"/>
    </location>
</feature>
<keyword evidence="2" id="KW-0812">Transmembrane</keyword>
<dbReference type="EMBL" id="GEDV01001325">
    <property type="protein sequence ID" value="JAP87232.1"/>
    <property type="molecule type" value="Transcribed_RNA"/>
</dbReference>
<name>A0A131Z8U6_RHIAP</name>
<keyword evidence="2" id="KW-0472">Membrane</keyword>
<reference evidence="3" key="1">
    <citation type="journal article" date="2016" name="Ticks Tick Borne Dis.">
        <title>De novo assembly and annotation of the salivary gland transcriptome of Rhipicephalus appendiculatus male and female ticks during blood feeding.</title>
        <authorList>
            <person name="de Castro M.H."/>
            <person name="de Klerk D."/>
            <person name="Pienaar R."/>
            <person name="Latif A.A."/>
            <person name="Rees D.J."/>
            <person name="Mans B.J."/>
        </authorList>
    </citation>
    <scope>NUCLEOTIDE SEQUENCE</scope>
    <source>
        <tissue evidence="3">Salivary glands</tissue>
    </source>
</reference>
<sequence>GRSKRANGLGLATDVEQEQGAVQGLSASSACSVPMAVPVQSLVQYGQQDPFAPSVGGVYSPGGTYAPQPAAAPYADPAYAATQPQPQPPQPAAFGTQPQPATYGTQPQPAAFGAPPQPASYGTPPQPATYGTSPYAADPYGQPALLPPPEPAIPPAPTYDPGYANYLYGLAASPRSSRRYIIQSPTGRKGMFSGSSVLTVVIIVGTLFLVFLAMLLIVTVVMPRLSRKHHAGHRRRHQLPHDLDNLADAETPMDAPQMSAGSTNEQAESKLDTTEGTQGPKQGHKDPETTRHVKSRAKG</sequence>
<feature type="non-terminal residue" evidence="3">
    <location>
        <position position="1"/>
    </location>
</feature>
<feature type="transmembrane region" description="Helical" evidence="2">
    <location>
        <begin position="197"/>
        <end position="221"/>
    </location>
</feature>
<evidence type="ECO:0000256" key="2">
    <source>
        <dbReference type="SAM" id="Phobius"/>
    </source>
</evidence>
<protein>
    <submittedName>
        <fullName evidence="3">Uncharacterized protein</fullName>
    </submittedName>
</protein>
<feature type="region of interest" description="Disordered" evidence="1">
    <location>
        <begin position="79"/>
        <end position="134"/>
    </location>
</feature>
<accession>A0A131Z8U6</accession>
<feature type="compositionally biased region" description="Low complexity" evidence="1">
    <location>
        <begin position="92"/>
        <end position="114"/>
    </location>
</feature>
<dbReference type="AlphaFoldDB" id="A0A131Z8U6"/>